<accession>A0AAE1QGB7</accession>
<evidence type="ECO:0000313" key="3">
    <source>
        <dbReference type="Proteomes" id="UP001292094"/>
    </source>
</evidence>
<comment type="caution">
    <text evidence="2">The sequence shown here is derived from an EMBL/GenBank/DDBJ whole genome shotgun (WGS) entry which is preliminary data.</text>
</comment>
<feature type="chain" id="PRO_5042019452" evidence="1">
    <location>
        <begin position="19"/>
        <end position="201"/>
    </location>
</feature>
<keyword evidence="3" id="KW-1185">Reference proteome</keyword>
<gene>
    <name evidence="2" type="ORF">Pmani_003693</name>
</gene>
<dbReference type="EMBL" id="JAWZYT010000264">
    <property type="protein sequence ID" value="KAK4325750.1"/>
    <property type="molecule type" value="Genomic_DNA"/>
</dbReference>
<organism evidence="2 3">
    <name type="scientific">Petrolisthes manimaculis</name>
    <dbReference type="NCBI Taxonomy" id="1843537"/>
    <lineage>
        <taxon>Eukaryota</taxon>
        <taxon>Metazoa</taxon>
        <taxon>Ecdysozoa</taxon>
        <taxon>Arthropoda</taxon>
        <taxon>Crustacea</taxon>
        <taxon>Multicrustacea</taxon>
        <taxon>Malacostraca</taxon>
        <taxon>Eumalacostraca</taxon>
        <taxon>Eucarida</taxon>
        <taxon>Decapoda</taxon>
        <taxon>Pleocyemata</taxon>
        <taxon>Anomura</taxon>
        <taxon>Galatheoidea</taxon>
        <taxon>Porcellanidae</taxon>
        <taxon>Petrolisthes</taxon>
    </lineage>
</organism>
<dbReference type="AlphaFoldDB" id="A0AAE1QGB7"/>
<protein>
    <submittedName>
        <fullName evidence="2">Uncharacterized protein</fullName>
    </submittedName>
</protein>
<sequence>MSVIAMGLVLWTFRFLLARVSEVGVAYMSLQKLIFNMFRSLVIQSNRLPTVNWPLRIIIAAWYLYCYYIYGEVFLGPPTRCRSSKFPSSCHLVNHRYTVVRAIPSSLDICVGFEPPLHIPSIMPRCAIFSLRLFMVKAVFQSGALYSGTLTAVLAIPAYERPLDTLSEVLEATKQGIIPVVIRESSVHYIFQVGTHREANG</sequence>
<dbReference type="Proteomes" id="UP001292094">
    <property type="component" value="Unassembled WGS sequence"/>
</dbReference>
<reference evidence="2" key="1">
    <citation type="submission" date="2023-11" db="EMBL/GenBank/DDBJ databases">
        <title>Genome assemblies of two species of porcelain crab, Petrolisthes cinctipes and Petrolisthes manimaculis (Anomura: Porcellanidae).</title>
        <authorList>
            <person name="Angst P."/>
        </authorList>
    </citation>
    <scope>NUCLEOTIDE SEQUENCE</scope>
    <source>
        <strain evidence="2">PB745_02</strain>
        <tissue evidence="2">Gill</tissue>
    </source>
</reference>
<evidence type="ECO:0000313" key="2">
    <source>
        <dbReference type="EMBL" id="KAK4325750.1"/>
    </source>
</evidence>
<feature type="signal peptide" evidence="1">
    <location>
        <begin position="1"/>
        <end position="18"/>
    </location>
</feature>
<evidence type="ECO:0000256" key="1">
    <source>
        <dbReference type="SAM" id="SignalP"/>
    </source>
</evidence>
<name>A0AAE1QGB7_9EUCA</name>
<keyword evidence="1" id="KW-0732">Signal</keyword>
<proteinExistence type="predicted"/>